<organism evidence="4">
    <name type="scientific">bioreactor metagenome</name>
    <dbReference type="NCBI Taxonomy" id="1076179"/>
    <lineage>
        <taxon>unclassified sequences</taxon>
        <taxon>metagenomes</taxon>
        <taxon>ecological metagenomes</taxon>
    </lineage>
</organism>
<dbReference type="GO" id="GO:0030170">
    <property type="term" value="F:pyridoxal phosphate binding"/>
    <property type="evidence" value="ECO:0007669"/>
    <property type="project" value="InterPro"/>
</dbReference>
<keyword evidence="2 4" id="KW-0808">Transferase</keyword>
<evidence type="ECO:0000313" key="4">
    <source>
        <dbReference type="EMBL" id="MPL92259.1"/>
    </source>
</evidence>
<evidence type="ECO:0000256" key="2">
    <source>
        <dbReference type="ARBA" id="ARBA00022679"/>
    </source>
</evidence>
<dbReference type="InterPro" id="IPR015424">
    <property type="entry name" value="PyrdxlP-dep_Trfase"/>
</dbReference>
<comment type="caution">
    <text evidence="4">The sequence shown here is derived from an EMBL/GenBank/DDBJ whole genome shotgun (WGS) entry which is preliminary data.</text>
</comment>
<dbReference type="GO" id="GO:0008710">
    <property type="term" value="F:8-amino-7-oxononanoate synthase activity"/>
    <property type="evidence" value="ECO:0007669"/>
    <property type="project" value="UniProtKB-EC"/>
</dbReference>
<dbReference type="InterPro" id="IPR015421">
    <property type="entry name" value="PyrdxlP-dep_Trfase_major"/>
</dbReference>
<dbReference type="Gene3D" id="3.40.640.10">
    <property type="entry name" value="Type I PLP-dependent aspartate aminotransferase-like (Major domain)"/>
    <property type="match status" value="1"/>
</dbReference>
<evidence type="ECO:0000256" key="1">
    <source>
        <dbReference type="ARBA" id="ARBA00001933"/>
    </source>
</evidence>
<comment type="cofactor">
    <cofactor evidence="1">
        <name>pyridoxal 5'-phosphate</name>
        <dbReference type="ChEBI" id="CHEBI:597326"/>
    </cofactor>
</comment>
<reference evidence="4" key="1">
    <citation type="submission" date="2019-08" db="EMBL/GenBank/DDBJ databases">
        <authorList>
            <person name="Kucharzyk K."/>
            <person name="Murdoch R.W."/>
            <person name="Higgins S."/>
            <person name="Loffler F."/>
        </authorList>
    </citation>
    <scope>NUCLEOTIDE SEQUENCE</scope>
</reference>
<dbReference type="SUPFAM" id="SSF53383">
    <property type="entry name" value="PLP-dependent transferases"/>
    <property type="match status" value="1"/>
</dbReference>
<dbReference type="Pfam" id="PF00155">
    <property type="entry name" value="Aminotran_1_2"/>
    <property type="match status" value="1"/>
</dbReference>
<dbReference type="EMBL" id="VSSQ01000352">
    <property type="protein sequence ID" value="MPL92259.1"/>
    <property type="molecule type" value="Genomic_DNA"/>
</dbReference>
<dbReference type="EC" id="2.3.1.47" evidence="4"/>
<accession>A0A644VLI5</accession>
<keyword evidence="4" id="KW-0012">Acyltransferase</keyword>
<dbReference type="InterPro" id="IPR004839">
    <property type="entry name" value="Aminotransferase_I/II_large"/>
</dbReference>
<dbReference type="PANTHER" id="PTHR13693">
    <property type="entry name" value="CLASS II AMINOTRANSFERASE/8-AMINO-7-OXONONANOATE SYNTHASE"/>
    <property type="match status" value="1"/>
</dbReference>
<dbReference type="Gene3D" id="3.90.1150.10">
    <property type="entry name" value="Aspartate Aminotransferase, domain 1"/>
    <property type="match status" value="1"/>
</dbReference>
<dbReference type="InterPro" id="IPR015422">
    <property type="entry name" value="PyrdxlP-dep_Trfase_small"/>
</dbReference>
<sequence>MDIFDRIKNDEGGPLGQYRKKAHGYFMFPKLEGQIQPKMTFNGKEVLAWTFNNYLGLANHPEVRKADADAAAKWGLGYPMGARMMSGQTALHEQLERELAEFELKEDAYLFNFGYQGMVSTIDALVNRHDIIVYDSEAHACIMDGVRLHMGQRIVYPHNDIEKCEKALARATKLTEETGGGILLITEGVYGMTGDLGILDKIVELKKKYKFRILIDDAHGFGVMGDNGRGTSEYYGVIDEIDLYFGAFAKSMASIGGFVAGDKQIINYLRYNLRSQIYAKSLPMPLVEGNLKRLDMIRSMPELREKLWTITRALQKGLRERGFDIGKAEACVTPVFLQGNVAEATNILIDLRENHKIFCSVVVYPVVPKGVIMFRIIPTAMHSLEDVEYTLNAFGQIGENLKKGAYKAEEMQDKSTEAVV</sequence>
<proteinExistence type="predicted"/>
<evidence type="ECO:0000259" key="3">
    <source>
        <dbReference type="Pfam" id="PF00155"/>
    </source>
</evidence>
<protein>
    <submittedName>
        <fullName evidence="4">8-amino-7-oxononanoate synthase</fullName>
        <ecNumber evidence="4">2.3.1.47</ecNumber>
    </submittedName>
</protein>
<name>A0A644VLI5_9ZZZZ</name>
<feature type="domain" description="Aminotransferase class I/classII large" evidence="3">
    <location>
        <begin position="45"/>
        <end position="393"/>
    </location>
</feature>
<dbReference type="AlphaFoldDB" id="A0A644VLI5"/>
<gene>
    <name evidence="4" type="primary">bioF_9</name>
    <name evidence="4" type="ORF">SDC9_38357</name>
</gene>
<dbReference type="InterPro" id="IPR050087">
    <property type="entry name" value="AON_synthase_class-II"/>
</dbReference>